<comment type="caution">
    <text evidence="1">The sequence shown here is derived from an EMBL/GenBank/DDBJ whole genome shotgun (WGS) entry which is preliminary data.</text>
</comment>
<organism evidence="1 2">
    <name type="scientific">Paenibacillus cisolokensis</name>
    <dbReference type="NCBI Taxonomy" id="1658519"/>
    <lineage>
        <taxon>Bacteria</taxon>
        <taxon>Bacillati</taxon>
        <taxon>Bacillota</taxon>
        <taxon>Bacilli</taxon>
        <taxon>Bacillales</taxon>
        <taxon>Paenibacillaceae</taxon>
        <taxon>Paenibacillus</taxon>
    </lineage>
</organism>
<keyword evidence="2" id="KW-1185">Reference proteome</keyword>
<reference evidence="1 2" key="1">
    <citation type="submission" date="2021-04" db="EMBL/GenBank/DDBJ databases">
        <title>Draft genome sequence of Paenibacillus cisolokensis, LC2-13A.</title>
        <authorList>
            <person name="Uke A."/>
            <person name="Chhe C."/>
            <person name="Baramee S."/>
            <person name="Kosugi A."/>
        </authorList>
    </citation>
    <scope>NUCLEOTIDE SEQUENCE [LARGE SCALE GENOMIC DNA]</scope>
    <source>
        <strain evidence="1 2">LC2-13A</strain>
    </source>
</reference>
<dbReference type="Proteomes" id="UP000680304">
    <property type="component" value="Unassembled WGS sequence"/>
</dbReference>
<evidence type="ECO:0000313" key="2">
    <source>
        <dbReference type="Proteomes" id="UP000680304"/>
    </source>
</evidence>
<evidence type="ECO:0008006" key="3">
    <source>
        <dbReference type="Google" id="ProtNLM"/>
    </source>
</evidence>
<evidence type="ECO:0000313" key="1">
    <source>
        <dbReference type="EMBL" id="GIQ66074.1"/>
    </source>
</evidence>
<sequence length="204" mass="22515">MVMPVILTIVFVLLFFGLYMYQNVMLYYTASAAAEQAAFGWDNSSRDPKSGLAPPGQYDGLYWRLGNDDMLRSLFGIGDAPEKTVVVIPGEPGEDDRLPARKLLRTAGQMPSGYEGDAGYGREGLLRLVEIRLREPVESSPLAKFRLEAEPATRAASVVADPVEFIRSVDLVRYYVNKFGRKPEGRTQAGEVLSSLPGARGERH</sequence>
<name>A0ABQ4NCY4_9BACL</name>
<proteinExistence type="predicted"/>
<protein>
    <recommendedName>
        <fullName evidence="3">Pilus assembly protein TadE</fullName>
    </recommendedName>
</protein>
<accession>A0ABQ4NCY4</accession>
<gene>
    <name evidence="1" type="ORF">PACILC2_46420</name>
</gene>
<dbReference type="EMBL" id="BOVJ01000165">
    <property type="protein sequence ID" value="GIQ66074.1"/>
    <property type="molecule type" value="Genomic_DNA"/>
</dbReference>